<proteinExistence type="predicted"/>
<dbReference type="EMBL" id="AYCK01016021">
    <property type="status" value="NOT_ANNOTATED_CDS"/>
    <property type="molecule type" value="Genomic_DNA"/>
</dbReference>
<evidence type="ECO:0000313" key="2">
    <source>
        <dbReference type="Ensembl" id="ENSPFOP00000025466.1"/>
    </source>
</evidence>
<feature type="coiled-coil region" evidence="1">
    <location>
        <begin position="39"/>
        <end position="66"/>
    </location>
</feature>
<dbReference type="Ensembl" id="ENSPFOT00000025802.1">
    <property type="protein sequence ID" value="ENSPFOP00000025466.1"/>
    <property type="gene ID" value="ENSPFOG00000023326.1"/>
</dbReference>
<dbReference type="OMA" id="REMIPFI"/>
<dbReference type="PANTHER" id="PTHR11505">
    <property type="entry name" value="L1 TRANSPOSABLE ELEMENT-RELATED"/>
    <property type="match status" value="1"/>
</dbReference>
<sequence length="203" mass="23986">QNDTGSEMLMLTELRKFREESGIAQRDILESQTRMEVSIGEIKKRIDTLEERLNTAEERQERVLAYLLKKDARLIAKLDDIENRMRRNNTRVYGIKEDSEGKEIIPFITDFFKVLMLPEGTDICIERAHRATAPKPKPATPPRSIIVRFLDFNVKQMVLQHAWKQRDVEFRGNKVYFDLCTSTEVQRKRKQVREVIKKLKEQH</sequence>
<evidence type="ECO:0008006" key="4">
    <source>
        <dbReference type="Google" id="ProtNLM"/>
    </source>
</evidence>
<reference evidence="2" key="3">
    <citation type="submission" date="2025-09" db="UniProtKB">
        <authorList>
            <consortium name="Ensembl"/>
        </authorList>
    </citation>
    <scope>IDENTIFICATION</scope>
</reference>
<accession>A0A096M225</accession>
<evidence type="ECO:0000313" key="3">
    <source>
        <dbReference type="Proteomes" id="UP000028760"/>
    </source>
</evidence>
<name>A0A096M225_POEFO</name>
<dbReference type="Gene3D" id="3.30.70.1820">
    <property type="entry name" value="L1 transposable element, RRM domain"/>
    <property type="match status" value="1"/>
</dbReference>
<dbReference type="AlphaFoldDB" id="A0A096M225"/>
<reference evidence="3" key="1">
    <citation type="submission" date="2013-10" db="EMBL/GenBank/DDBJ databases">
        <authorList>
            <person name="Schartl M."/>
            <person name="Warren W."/>
        </authorList>
    </citation>
    <scope>NUCLEOTIDE SEQUENCE [LARGE SCALE GENOMIC DNA]</scope>
    <source>
        <strain evidence="3">female</strain>
    </source>
</reference>
<dbReference type="GeneTree" id="ENSGT00940000160789"/>
<dbReference type="STRING" id="48698.ENSPFOP00000025466"/>
<protein>
    <recommendedName>
        <fullName evidence="4">L1 transposable element RRM domain-containing protein</fullName>
    </recommendedName>
</protein>
<evidence type="ECO:0000256" key="1">
    <source>
        <dbReference type="SAM" id="Coils"/>
    </source>
</evidence>
<reference evidence="2" key="2">
    <citation type="submission" date="2025-08" db="UniProtKB">
        <authorList>
            <consortium name="Ensembl"/>
        </authorList>
    </citation>
    <scope>IDENTIFICATION</scope>
</reference>
<keyword evidence="3" id="KW-1185">Reference proteome</keyword>
<dbReference type="InterPro" id="IPR004244">
    <property type="entry name" value="Transposase_22"/>
</dbReference>
<organism evidence="2 3">
    <name type="scientific">Poecilia formosa</name>
    <name type="common">Amazon molly</name>
    <name type="synonym">Limia formosa</name>
    <dbReference type="NCBI Taxonomy" id="48698"/>
    <lineage>
        <taxon>Eukaryota</taxon>
        <taxon>Metazoa</taxon>
        <taxon>Chordata</taxon>
        <taxon>Craniata</taxon>
        <taxon>Vertebrata</taxon>
        <taxon>Euteleostomi</taxon>
        <taxon>Actinopterygii</taxon>
        <taxon>Neopterygii</taxon>
        <taxon>Teleostei</taxon>
        <taxon>Neoteleostei</taxon>
        <taxon>Acanthomorphata</taxon>
        <taxon>Ovalentaria</taxon>
        <taxon>Atherinomorphae</taxon>
        <taxon>Cyprinodontiformes</taxon>
        <taxon>Poeciliidae</taxon>
        <taxon>Poeciliinae</taxon>
        <taxon>Poecilia</taxon>
    </lineage>
</organism>
<dbReference type="Proteomes" id="UP000028760">
    <property type="component" value="Unassembled WGS sequence"/>
</dbReference>
<keyword evidence="1" id="KW-0175">Coiled coil</keyword>